<proteinExistence type="predicted"/>
<keyword evidence="2" id="KW-1185">Reference proteome</keyword>
<gene>
    <name evidence="1" type="ORF">GO755_00340</name>
</gene>
<sequence>MMACVGNFHLGLFNDYQLFIGIYLTRQGGNFPLASLFFQNYQIAAQPLLFLTVLSVARLFHPGQFLPDLSMPISAREWLFGLGRKVLRIIIHVM</sequence>
<dbReference type="EMBL" id="WPIN01000001">
    <property type="protein sequence ID" value="MVM28459.1"/>
    <property type="molecule type" value="Genomic_DNA"/>
</dbReference>
<organism evidence="1 2">
    <name type="scientific">Spirosoma arboris</name>
    <dbReference type="NCBI Taxonomy" id="2682092"/>
    <lineage>
        <taxon>Bacteria</taxon>
        <taxon>Pseudomonadati</taxon>
        <taxon>Bacteroidota</taxon>
        <taxon>Cytophagia</taxon>
        <taxon>Cytophagales</taxon>
        <taxon>Cytophagaceae</taxon>
        <taxon>Spirosoma</taxon>
    </lineage>
</organism>
<dbReference type="AlphaFoldDB" id="A0A7K1S3R6"/>
<evidence type="ECO:0000313" key="1">
    <source>
        <dbReference type="EMBL" id="MVM28459.1"/>
    </source>
</evidence>
<reference evidence="1 2" key="1">
    <citation type="submission" date="2019-12" db="EMBL/GenBank/DDBJ databases">
        <title>Spirosoma sp. HMF4905 genome sequencing and assembly.</title>
        <authorList>
            <person name="Kang H."/>
            <person name="Cha I."/>
            <person name="Kim H."/>
            <person name="Joh K."/>
        </authorList>
    </citation>
    <scope>NUCLEOTIDE SEQUENCE [LARGE SCALE GENOMIC DNA]</scope>
    <source>
        <strain evidence="1 2">HMF4905</strain>
    </source>
</reference>
<evidence type="ECO:0000313" key="2">
    <source>
        <dbReference type="Proteomes" id="UP000436006"/>
    </source>
</evidence>
<accession>A0A7K1S3R6</accession>
<dbReference type="RefSeq" id="WP_157582582.1">
    <property type="nucleotide sequence ID" value="NZ_WPIN01000001.1"/>
</dbReference>
<name>A0A7K1S3R6_9BACT</name>
<comment type="caution">
    <text evidence="1">The sequence shown here is derived from an EMBL/GenBank/DDBJ whole genome shotgun (WGS) entry which is preliminary data.</text>
</comment>
<protein>
    <submittedName>
        <fullName evidence="1">Uncharacterized protein</fullName>
    </submittedName>
</protein>
<dbReference type="Proteomes" id="UP000436006">
    <property type="component" value="Unassembled WGS sequence"/>
</dbReference>